<dbReference type="RefSeq" id="WP_346165005.1">
    <property type="nucleotide sequence ID" value="NZ_BAAATL010000039.1"/>
</dbReference>
<name>A0ABN3MVZ2_9ACTN</name>
<accession>A0ABN3MVZ2</accession>
<dbReference type="PROSITE" id="PS50943">
    <property type="entry name" value="HTH_CROC1"/>
    <property type="match status" value="1"/>
</dbReference>
<sequence>MVDEEPDERLADRLNHLFATVRAKGGQEYSNEQVASAIRADGTPISQSYIWQLRKQKKTNPTLRHLQGLANFFGVPAAYFFDDQVARSVDNKLDVLLAEQTRLAEAVDNGDVRLMALRAGELSPARRKQVMELLDVVYRLEQAEQGSAEQS</sequence>
<organism evidence="2 3">
    <name type="scientific">Streptomyces graminearus</name>
    <dbReference type="NCBI Taxonomy" id="284030"/>
    <lineage>
        <taxon>Bacteria</taxon>
        <taxon>Bacillati</taxon>
        <taxon>Actinomycetota</taxon>
        <taxon>Actinomycetes</taxon>
        <taxon>Kitasatosporales</taxon>
        <taxon>Streptomycetaceae</taxon>
        <taxon>Streptomyces</taxon>
    </lineage>
</organism>
<dbReference type="SUPFAM" id="SSF47413">
    <property type="entry name" value="lambda repressor-like DNA-binding domains"/>
    <property type="match status" value="1"/>
</dbReference>
<dbReference type="EMBL" id="BAAATL010000039">
    <property type="protein sequence ID" value="GAA2507634.1"/>
    <property type="molecule type" value="Genomic_DNA"/>
</dbReference>
<dbReference type="InterPro" id="IPR001387">
    <property type="entry name" value="Cro/C1-type_HTH"/>
</dbReference>
<dbReference type="Proteomes" id="UP001501721">
    <property type="component" value="Unassembled WGS sequence"/>
</dbReference>
<evidence type="ECO:0000259" key="1">
    <source>
        <dbReference type="PROSITE" id="PS50943"/>
    </source>
</evidence>
<gene>
    <name evidence="2" type="ORF">GCM10010422_68520</name>
</gene>
<keyword evidence="3" id="KW-1185">Reference proteome</keyword>
<evidence type="ECO:0000313" key="2">
    <source>
        <dbReference type="EMBL" id="GAA2507634.1"/>
    </source>
</evidence>
<dbReference type="InterPro" id="IPR010982">
    <property type="entry name" value="Lambda_DNA-bd_dom_sf"/>
</dbReference>
<protein>
    <submittedName>
        <fullName evidence="2">Helix-turn-helix domain-containing protein</fullName>
    </submittedName>
</protein>
<evidence type="ECO:0000313" key="3">
    <source>
        <dbReference type="Proteomes" id="UP001501721"/>
    </source>
</evidence>
<reference evidence="2 3" key="1">
    <citation type="journal article" date="2019" name="Int. J. Syst. Evol. Microbiol.">
        <title>The Global Catalogue of Microorganisms (GCM) 10K type strain sequencing project: providing services to taxonomists for standard genome sequencing and annotation.</title>
        <authorList>
            <consortium name="The Broad Institute Genomics Platform"/>
            <consortium name="The Broad Institute Genome Sequencing Center for Infectious Disease"/>
            <person name="Wu L."/>
            <person name="Ma J."/>
        </authorList>
    </citation>
    <scope>NUCLEOTIDE SEQUENCE [LARGE SCALE GENOMIC DNA]</scope>
    <source>
        <strain evidence="2 3">JCM 6923</strain>
    </source>
</reference>
<dbReference type="Gene3D" id="1.10.260.40">
    <property type="entry name" value="lambda repressor-like DNA-binding domains"/>
    <property type="match status" value="1"/>
</dbReference>
<comment type="caution">
    <text evidence="2">The sequence shown here is derived from an EMBL/GenBank/DDBJ whole genome shotgun (WGS) entry which is preliminary data.</text>
</comment>
<feature type="domain" description="HTH cro/C1-type" evidence="1">
    <location>
        <begin position="45"/>
        <end position="80"/>
    </location>
</feature>
<proteinExistence type="predicted"/>